<dbReference type="InterPro" id="IPR014973">
    <property type="entry name" value="DUF1835"/>
</dbReference>
<evidence type="ECO:0000259" key="1">
    <source>
        <dbReference type="Pfam" id="PF08874"/>
    </source>
</evidence>
<sequence>MWHLVCGDNAVAGVTHCIGAETARQSLRVMRDDLAVGPLADIDTPPCQMRSDFWQQLWPASVQPQPDFGSGLSADALWLKDLAHQPQAVTVWDGDSASEQLLLARVAAALENSRVKLWRVACGTGDSRVASRKAVAMHAPDTLAALHQPKLLSVTQRHQLAAQWHAAVAENADIRRWHDGAFHGQSHKHIHQRLLHFCTDQWQPLGHVMTSVMAECDGFFATDFYLWWCARELAASAQLVFSAPVDTHYAEQRVKRG</sequence>
<dbReference type="EMBL" id="FZOG01000003">
    <property type="protein sequence ID" value="SNS53739.1"/>
    <property type="molecule type" value="Genomic_DNA"/>
</dbReference>
<accession>A0A239FA16</accession>
<dbReference type="AlphaFoldDB" id="A0A239FA16"/>
<name>A0A239FA16_9PSED</name>
<evidence type="ECO:0008006" key="5">
    <source>
        <dbReference type="Google" id="ProtNLM"/>
    </source>
</evidence>
<reference evidence="4" key="1">
    <citation type="submission" date="2017-06" db="EMBL/GenBank/DDBJ databases">
        <authorList>
            <person name="Varghese N."/>
            <person name="Submissions S."/>
        </authorList>
    </citation>
    <scope>NUCLEOTIDE SEQUENCE [LARGE SCALE GENOMIC DNA]</scope>
    <source>
        <strain evidence="4">CIP 108523</strain>
    </source>
</reference>
<evidence type="ECO:0000313" key="3">
    <source>
        <dbReference type="EMBL" id="SNS53739.1"/>
    </source>
</evidence>
<dbReference type="Pfam" id="PF08874">
    <property type="entry name" value="DUF1835"/>
    <property type="match status" value="1"/>
</dbReference>
<dbReference type="Pfam" id="PF12395">
    <property type="entry name" value="DUF3658"/>
    <property type="match status" value="1"/>
</dbReference>
<protein>
    <recommendedName>
        <fullName evidence="5">DUF1835 domain-containing protein</fullName>
    </recommendedName>
</protein>
<evidence type="ECO:0000313" key="4">
    <source>
        <dbReference type="Proteomes" id="UP000242915"/>
    </source>
</evidence>
<dbReference type="RefSeq" id="WP_089360024.1">
    <property type="nucleotide sequence ID" value="NZ_FZOG01000003.1"/>
</dbReference>
<gene>
    <name evidence="3" type="ORF">SAMN05216255_2513</name>
</gene>
<keyword evidence="4" id="KW-1185">Reference proteome</keyword>
<dbReference type="Proteomes" id="UP000242915">
    <property type="component" value="Unassembled WGS sequence"/>
</dbReference>
<evidence type="ECO:0000259" key="2">
    <source>
        <dbReference type="Pfam" id="PF12395"/>
    </source>
</evidence>
<dbReference type="InterPro" id="IPR022123">
    <property type="entry name" value="DUF3658"/>
</dbReference>
<proteinExistence type="predicted"/>
<feature type="domain" description="DUF1835" evidence="1">
    <location>
        <begin position="3"/>
        <end position="121"/>
    </location>
</feature>
<organism evidence="3 4">
    <name type="scientific">Pseudomonas segetis</name>
    <dbReference type="NCBI Taxonomy" id="298908"/>
    <lineage>
        <taxon>Bacteria</taxon>
        <taxon>Pseudomonadati</taxon>
        <taxon>Pseudomonadota</taxon>
        <taxon>Gammaproteobacteria</taxon>
        <taxon>Pseudomonadales</taxon>
        <taxon>Pseudomonadaceae</taxon>
        <taxon>Pseudomonas</taxon>
    </lineage>
</organism>
<feature type="domain" description="DUF3658" evidence="2">
    <location>
        <begin position="146"/>
        <end position="240"/>
    </location>
</feature>